<dbReference type="EMBL" id="JANPWB010000002">
    <property type="protein sequence ID" value="KAJ1205540.1"/>
    <property type="molecule type" value="Genomic_DNA"/>
</dbReference>
<gene>
    <name evidence="1" type="ORF">NDU88_000970</name>
</gene>
<dbReference type="Proteomes" id="UP001066276">
    <property type="component" value="Chromosome 1_2"/>
</dbReference>
<reference evidence="1" key="1">
    <citation type="journal article" date="2022" name="bioRxiv">
        <title>Sequencing and chromosome-scale assembly of the giantPleurodeles waltlgenome.</title>
        <authorList>
            <person name="Brown T."/>
            <person name="Elewa A."/>
            <person name="Iarovenko S."/>
            <person name="Subramanian E."/>
            <person name="Araus A.J."/>
            <person name="Petzold A."/>
            <person name="Susuki M."/>
            <person name="Suzuki K.-i.T."/>
            <person name="Hayashi T."/>
            <person name="Toyoda A."/>
            <person name="Oliveira C."/>
            <person name="Osipova E."/>
            <person name="Leigh N.D."/>
            <person name="Simon A."/>
            <person name="Yun M.H."/>
        </authorList>
    </citation>
    <scope>NUCLEOTIDE SEQUENCE</scope>
    <source>
        <strain evidence="1">20211129_DDA</strain>
        <tissue evidence="1">Liver</tissue>
    </source>
</reference>
<feature type="non-terminal residue" evidence="1">
    <location>
        <position position="1"/>
    </location>
</feature>
<proteinExistence type="predicted"/>
<comment type="caution">
    <text evidence="1">The sequence shown here is derived from an EMBL/GenBank/DDBJ whole genome shotgun (WGS) entry which is preliminary data.</text>
</comment>
<sequence length="93" mass="11019">FGLVSRAAGASSGQLTTFRLPPKKPYQNLLFRPKHHAARKQNLVLNLQTAFHIWMKQLMEVRELRKTRNQHFLLRRLPHSTILNRKMRQHSIL</sequence>
<keyword evidence="2" id="KW-1185">Reference proteome</keyword>
<evidence type="ECO:0000313" key="2">
    <source>
        <dbReference type="Proteomes" id="UP001066276"/>
    </source>
</evidence>
<name>A0AAV7VY37_PLEWA</name>
<protein>
    <submittedName>
        <fullName evidence="1">Uncharacterized protein</fullName>
    </submittedName>
</protein>
<feature type="non-terminal residue" evidence="1">
    <location>
        <position position="93"/>
    </location>
</feature>
<accession>A0AAV7VY37</accession>
<evidence type="ECO:0000313" key="1">
    <source>
        <dbReference type="EMBL" id="KAJ1205540.1"/>
    </source>
</evidence>
<dbReference type="AlphaFoldDB" id="A0AAV7VY37"/>
<organism evidence="1 2">
    <name type="scientific">Pleurodeles waltl</name>
    <name type="common">Iberian ribbed newt</name>
    <dbReference type="NCBI Taxonomy" id="8319"/>
    <lineage>
        <taxon>Eukaryota</taxon>
        <taxon>Metazoa</taxon>
        <taxon>Chordata</taxon>
        <taxon>Craniata</taxon>
        <taxon>Vertebrata</taxon>
        <taxon>Euteleostomi</taxon>
        <taxon>Amphibia</taxon>
        <taxon>Batrachia</taxon>
        <taxon>Caudata</taxon>
        <taxon>Salamandroidea</taxon>
        <taxon>Salamandridae</taxon>
        <taxon>Pleurodelinae</taxon>
        <taxon>Pleurodeles</taxon>
    </lineage>
</organism>